<gene>
    <name evidence="1" type="ORF">HF853_06905</name>
</gene>
<dbReference type="Pfam" id="PF00202">
    <property type="entry name" value="Aminotran_3"/>
    <property type="match status" value="1"/>
</dbReference>
<dbReference type="AlphaFoldDB" id="A0AB36CKN1"/>
<sequence>MKDLETGIARAGLSTAEELPGVVDVRVLGAIGVIEMAHDVDMAATTAAAMRNGVWLRPFGRLIYAMPPFISTDDEVAQIARAMVAAAESA</sequence>
<protein>
    <submittedName>
        <fullName evidence="1">Aminotransferase class III-fold pyridoxal phosphate-dependent enzyme</fullName>
    </submittedName>
</protein>
<accession>A0AB36CKN1</accession>
<comment type="caution">
    <text evidence="1">The sequence shown here is derived from an EMBL/GenBank/DDBJ whole genome shotgun (WGS) entry which is preliminary data.</text>
</comment>
<dbReference type="Proteomes" id="UP000544551">
    <property type="component" value="Unassembled WGS sequence"/>
</dbReference>
<dbReference type="SUPFAM" id="SSF53383">
    <property type="entry name" value="PLP-dependent transferases"/>
    <property type="match status" value="1"/>
</dbReference>
<dbReference type="GO" id="GO:0008483">
    <property type="term" value="F:transaminase activity"/>
    <property type="evidence" value="ECO:0007669"/>
    <property type="project" value="UniProtKB-KW"/>
</dbReference>
<evidence type="ECO:0000313" key="1">
    <source>
        <dbReference type="EMBL" id="NME89400.1"/>
    </source>
</evidence>
<dbReference type="InterPro" id="IPR015422">
    <property type="entry name" value="PyrdxlP-dep_Trfase_small"/>
</dbReference>
<keyword evidence="1" id="KW-0808">Transferase</keyword>
<keyword evidence="1" id="KW-0032">Aminotransferase</keyword>
<name>A0AB36CKN1_9CORY</name>
<evidence type="ECO:0000313" key="2">
    <source>
        <dbReference type="Proteomes" id="UP000544551"/>
    </source>
</evidence>
<dbReference type="Gene3D" id="3.90.1150.10">
    <property type="entry name" value="Aspartate Aminotransferase, domain 1"/>
    <property type="match status" value="1"/>
</dbReference>
<organism evidence="1 2">
    <name type="scientific">Corynebacterium stationis</name>
    <dbReference type="NCBI Taxonomy" id="1705"/>
    <lineage>
        <taxon>Bacteria</taxon>
        <taxon>Bacillati</taxon>
        <taxon>Actinomycetota</taxon>
        <taxon>Actinomycetes</taxon>
        <taxon>Mycobacteriales</taxon>
        <taxon>Corynebacteriaceae</taxon>
        <taxon>Corynebacterium</taxon>
    </lineage>
</organism>
<dbReference type="EMBL" id="JABAFZ010000005">
    <property type="protein sequence ID" value="NME89400.1"/>
    <property type="molecule type" value="Genomic_DNA"/>
</dbReference>
<dbReference type="InterPro" id="IPR005814">
    <property type="entry name" value="Aminotrans_3"/>
</dbReference>
<dbReference type="InterPro" id="IPR015424">
    <property type="entry name" value="PyrdxlP-dep_Trfase"/>
</dbReference>
<proteinExistence type="predicted"/>
<reference evidence="1 2" key="1">
    <citation type="submission" date="2020-04" db="EMBL/GenBank/DDBJ databases">
        <authorList>
            <person name="Hitch T.C.A."/>
            <person name="Wylensek D."/>
            <person name="Clavel T."/>
        </authorList>
    </citation>
    <scope>NUCLEOTIDE SEQUENCE [LARGE SCALE GENOMIC DNA]</scope>
    <source>
        <strain evidence="1 2">BL-383-APC-3D</strain>
    </source>
</reference>
<dbReference type="GO" id="GO:0030170">
    <property type="term" value="F:pyridoxal phosphate binding"/>
    <property type="evidence" value="ECO:0007669"/>
    <property type="project" value="InterPro"/>
</dbReference>